<evidence type="ECO:0000259" key="6">
    <source>
        <dbReference type="Pfam" id="PF07842"/>
    </source>
</evidence>
<comment type="similarity">
    <text evidence="2">Belongs to the GCF family.</text>
</comment>
<feature type="region of interest" description="Disordered" evidence="5">
    <location>
        <begin position="166"/>
        <end position="208"/>
    </location>
</feature>
<feature type="compositionally biased region" description="Basic and acidic residues" evidence="5">
    <location>
        <begin position="546"/>
        <end position="556"/>
    </location>
</feature>
<evidence type="ECO:0000256" key="2">
    <source>
        <dbReference type="ARBA" id="ARBA00010801"/>
    </source>
</evidence>
<feature type="compositionally biased region" description="Basic residues" evidence="5">
    <location>
        <begin position="1"/>
        <end position="13"/>
    </location>
</feature>
<feature type="compositionally biased region" description="Basic and acidic residues" evidence="5">
    <location>
        <begin position="509"/>
        <end position="524"/>
    </location>
</feature>
<evidence type="ECO:0000256" key="3">
    <source>
        <dbReference type="ARBA" id="ARBA00023242"/>
    </source>
</evidence>
<evidence type="ECO:0000313" key="7">
    <source>
        <dbReference type="EMBL" id="CAL8099258.1"/>
    </source>
</evidence>
<feature type="compositionally biased region" description="Basic residues" evidence="5">
    <location>
        <begin position="107"/>
        <end position="117"/>
    </location>
</feature>
<organism evidence="7 8">
    <name type="scientific">Orchesella dallaii</name>
    <dbReference type="NCBI Taxonomy" id="48710"/>
    <lineage>
        <taxon>Eukaryota</taxon>
        <taxon>Metazoa</taxon>
        <taxon>Ecdysozoa</taxon>
        <taxon>Arthropoda</taxon>
        <taxon>Hexapoda</taxon>
        <taxon>Collembola</taxon>
        <taxon>Entomobryomorpha</taxon>
        <taxon>Entomobryoidea</taxon>
        <taxon>Orchesellidae</taxon>
        <taxon>Orchesellinae</taxon>
        <taxon>Orchesella</taxon>
    </lineage>
</organism>
<keyword evidence="4" id="KW-0175">Coiled coil</keyword>
<gene>
    <name evidence="7" type="ORF">ODALV1_LOCUS10190</name>
</gene>
<accession>A0ABP1QDF0</accession>
<evidence type="ECO:0000256" key="4">
    <source>
        <dbReference type="SAM" id="Coils"/>
    </source>
</evidence>
<feature type="compositionally biased region" description="Basic and acidic residues" evidence="5">
    <location>
        <begin position="565"/>
        <end position="578"/>
    </location>
</feature>
<name>A0ABP1QDF0_9HEXA</name>
<feature type="compositionally biased region" description="Acidic residues" evidence="5">
    <location>
        <begin position="269"/>
        <end position="279"/>
    </location>
</feature>
<feature type="region of interest" description="Disordered" evidence="5">
    <location>
        <begin position="295"/>
        <end position="321"/>
    </location>
</feature>
<feature type="domain" description="GCF C-terminal" evidence="6">
    <location>
        <begin position="620"/>
        <end position="829"/>
    </location>
</feature>
<evidence type="ECO:0000256" key="1">
    <source>
        <dbReference type="ARBA" id="ARBA00004123"/>
    </source>
</evidence>
<feature type="compositionally biased region" description="Acidic residues" evidence="5">
    <location>
        <begin position="21"/>
        <end position="32"/>
    </location>
</feature>
<feature type="region of interest" description="Disordered" evidence="5">
    <location>
        <begin position="260"/>
        <end position="280"/>
    </location>
</feature>
<feature type="region of interest" description="Disordered" evidence="5">
    <location>
        <begin position="1"/>
        <end position="152"/>
    </location>
</feature>
<dbReference type="PANTHER" id="PTHR12214">
    <property type="entry name" value="GC-RICH SEQUENCE DNA-BINDING FACTOR"/>
    <property type="match status" value="1"/>
</dbReference>
<dbReference type="EMBL" id="CAXLJM020000031">
    <property type="protein sequence ID" value="CAL8099258.1"/>
    <property type="molecule type" value="Genomic_DNA"/>
</dbReference>
<dbReference type="Pfam" id="PF07842">
    <property type="entry name" value="GCFC"/>
    <property type="match status" value="1"/>
</dbReference>
<dbReference type="Proteomes" id="UP001642540">
    <property type="component" value="Unassembled WGS sequence"/>
</dbReference>
<feature type="region of interest" description="Disordered" evidence="5">
    <location>
        <begin position="509"/>
        <end position="584"/>
    </location>
</feature>
<feature type="compositionally biased region" description="Basic and acidic residues" evidence="5">
    <location>
        <begin position="118"/>
        <end position="139"/>
    </location>
</feature>
<feature type="coiled-coil region" evidence="4">
    <location>
        <begin position="439"/>
        <end position="466"/>
    </location>
</feature>
<comment type="subcellular location">
    <subcellularLocation>
        <location evidence="1">Nucleus</location>
    </subcellularLocation>
</comment>
<protein>
    <recommendedName>
        <fullName evidence="6">GCF C-terminal domain-containing protein</fullName>
    </recommendedName>
</protein>
<keyword evidence="8" id="KW-1185">Reference proteome</keyword>
<feature type="compositionally biased region" description="Acidic residues" evidence="5">
    <location>
        <begin position="93"/>
        <end position="102"/>
    </location>
</feature>
<feature type="compositionally biased region" description="Basic and acidic residues" evidence="5">
    <location>
        <begin position="295"/>
        <end position="312"/>
    </location>
</feature>
<feature type="compositionally biased region" description="Low complexity" evidence="5">
    <location>
        <begin position="46"/>
        <end position="71"/>
    </location>
</feature>
<sequence length="920" mass="104059">MSITFRRPKKPVRPRLVMIGNDEEDEDMDDEPSIVSVVAQPQVTTGSSSSSSSTISSGNGSQSQSVSSGKSLKQEKLAPSSESSKKAATLLSFDDELDGDDGEVFKVKKSSVSRRLMKQRDREKKEVKSGGKGSKDREGGVPANSEEYQKTKFQIETFTEDIKITNSNTKKGRESPELRILNGREAEAVDMESSDEEEDENVRFRRPTTSAIQEELRRVLQQGQIPDAKLIHEARKRKQMARQMGGAEFVPVESVTRLREDKSRLVREDDNDQSEDEDRIDFSTATNAARIDREKRREAFNAARDEERDRMSAGESDPEIEEWEKNQIRKAVSRNKMQNVAKDVYQQSHYNNDSNFMNNYQDSSGGYEAFSLFPPSNQSSTSTSSNSVYQNVIRSEKDLSASQRTNGIAKQLSPEMILQELTGRLEKLKLSRDRNAGELSRLTADLQLAEKELKEASEAKPNLSSRFILYQNLRGYVTDLVDCLRCKVPEIESLEKRLLELMKARRERLAERRRQDVKDQKEEVDTTLNIMGGNPINVPPPSGGDSRSRRVAEREGRRTRRKTTREKSGLSKTHKDGLSSDDEETEFEISAYRSQREAIINEASLIFEDVNEDFATITGLLERFEEWRDSDMDAYKESYAYMCVPKCLAPLIRVQLLSWDPLSDSFDMLKFPWIKSLMTFGCHKKETLESLSTDPDSRLIPSVAEKVLLPYINRVIEARWEPMSDRQTRSLVNVLYKIIDEWTAGASSKHMHSILTTVISKFKNAVDTDVFIPIFPKPVMSNVFSSASVYASRQFWSSVKLLDNMSKWQGLICDRPLQTLALDALLTRYILLGIRTAGDLSESSEKAKGVVNVLPRAWFSKDGDSPPPNGLLQLSRCLVSIVQSADCTIASNRMAIPEIAGILRTIGCNDESQMILRKYS</sequence>
<comment type="caution">
    <text evidence="7">The sequence shown here is derived from an EMBL/GenBank/DDBJ whole genome shotgun (WGS) entry which is preliminary data.</text>
</comment>
<dbReference type="PANTHER" id="PTHR12214:SF0">
    <property type="entry name" value="LD29489P"/>
    <property type="match status" value="1"/>
</dbReference>
<dbReference type="InterPro" id="IPR022783">
    <property type="entry name" value="GCFC_dom"/>
</dbReference>
<reference evidence="7 8" key="1">
    <citation type="submission" date="2024-08" db="EMBL/GenBank/DDBJ databases">
        <authorList>
            <person name="Cucini C."/>
            <person name="Frati F."/>
        </authorList>
    </citation>
    <scope>NUCLEOTIDE SEQUENCE [LARGE SCALE GENOMIC DNA]</scope>
</reference>
<evidence type="ECO:0000256" key="5">
    <source>
        <dbReference type="SAM" id="MobiDB-lite"/>
    </source>
</evidence>
<evidence type="ECO:0000313" key="8">
    <source>
        <dbReference type="Proteomes" id="UP001642540"/>
    </source>
</evidence>
<keyword evidence="3" id="KW-0539">Nucleus</keyword>
<proteinExistence type="inferred from homology"/>
<dbReference type="InterPro" id="IPR012890">
    <property type="entry name" value="GCFC2-like"/>
</dbReference>
<feature type="compositionally biased region" description="Basic and acidic residues" evidence="5">
    <location>
        <begin position="171"/>
        <end position="187"/>
    </location>
</feature>
<feature type="compositionally biased region" description="Acidic residues" evidence="5">
    <location>
        <begin position="188"/>
        <end position="200"/>
    </location>
</feature>